<organism evidence="1 2">
    <name type="scientific">Mycoplasmopsis bovigenitalium</name>
    <dbReference type="NCBI Taxonomy" id="2112"/>
    <lineage>
        <taxon>Bacteria</taxon>
        <taxon>Bacillati</taxon>
        <taxon>Mycoplasmatota</taxon>
        <taxon>Mycoplasmoidales</taxon>
        <taxon>Metamycoplasmataceae</taxon>
        <taxon>Mycoplasmopsis</taxon>
    </lineage>
</organism>
<dbReference type="AlphaFoldDB" id="A0A449A8P5"/>
<name>A0A449A8P5_9BACT</name>
<proteinExistence type="predicted"/>
<evidence type="ECO:0000313" key="2">
    <source>
        <dbReference type="Proteomes" id="UP000290942"/>
    </source>
</evidence>
<dbReference type="RefSeq" id="WP_129687537.1">
    <property type="nucleotide sequence ID" value="NZ_LR214970.1"/>
</dbReference>
<reference evidence="1 2" key="1">
    <citation type="submission" date="2019-01" db="EMBL/GenBank/DDBJ databases">
        <authorList>
            <consortium name="Pathogen Informatics"/>
        </authorList>
    </citation>
    <scope>NUCLEOTIDE SEQUENCE [LARGE SCALE GENOMIC DNA]</scope>
    <source>
        <strain evidence="1 2">NCTC10122</strain>
    </source>
</reference>
<evidence type="ECO:0000313" key="1">
    <source>
        <dbReference type="EMBL" id="VEU60601.1"/>
    </source>
</evidence>
<dbReference type="EMBL" id="LR214970">
    <property type="protein sequence ID" value="VEU60601.1"/>
    <property type="molecule type" value="Genomic_DNA"/>
</dbReference>
<accession>A0A449A8P5</accession>
<dbReference type="Proteomes" id="UP000290942">
    <property type="component" value="Chromosome"/>
</dbReference>
<sequence length="66" mass="7784">MKSDKQKTFYRIRGRKGKYTKPLGATKNWDVAVQSVVKIAAKNKWDIIEIERCKVIKTFRVKNEKN</sequence>
<protein>
    <submittedName>
        <fullName evidence="1">Uncharacterized protein</fullName>
    </submittedName>
</protein>
<gene>
    <name evidence="1" type="ORF">NCTC10122_00197</name>
</gene>